<proteinExistence type="inferred from homology"/>
<reference evidence="5" key="1">
    <citation type="submission" date="2023-06" db="EMBL/GenBank/DDBJ databases">
        <title>Genome-scale phylogeny and comparative genomics of the fungal order Sordariales.</title>
        <authorList>
            <consortium name="Lawrence Berkeley National Laboratory"/>
            <person name="Hensen N."/>
            <person name="Bonometti L."/>
            <person name="Westerberg I."/>
            <person name="Brannstrom I.O."/>
            <person name="Guillou S."/>
            <person name="Cros-Aarteil S."/>
            <person name="Calhoun S."/>
            <person name="Haridas S."/>
            <person name="Kuo A."/>
            <person name="Mondo S."/>
            <person name="Pangilinan J."/>
            <person name="Riley R."/>
            <person name="LaButti K."/>
            <person name="Andreopoulos B."/>
            <person name="Lipzen A."/>
            <person name="Chen C."/>
            <person name="Yanf M."/>
            <person name="Daum C."/>
            <person name="Ng V."/>
            <person name="Clum A."/>
            <person name="Steindorff A."/>
            <person name="Ohm R."/>
            <person name="Martin F."/>
            <person name="Silar P."/>
            <person name="Natvig D."/>
            <person name="Lalanne C."/>
            <person name="Gautier V."/>
            <person name="Ament-velasquez S.L."/>
            <person name="Kruys A."/>
            <person name="Hutchinson M.I."/>
            <person name="Powell A.J."/>
            <person name="Barry K."/>
            <person name="Miller A.N."/>
            <person name="Grigoriev I.V."/>
            <person name="Debuchy R."/>
            <person name="Gladieux P."/>
            <person name="Thoren M.H."/>
            <person name="Johannesson H."/>
        </authorList>
    </citation>
    <scope>NUCLEOTIDE SEQUENCE</scope>
    <source>
        <strain evidence="5">SMH3187-1</strain>
    </source>
</reference>
<dbReference type="PANTHER" id="PTHR43283">
    <property type="entry name" value="BETA-LACTAMASE-RELATED"/>
    <property type="match status" value="1"/>
</dbReference>
<evidence type="ECO:0000313" key="6">
    <source>
        <dbReference type="Proteomes" id="UP001172155"/>
    </source>
</evidence>
<dbReference type="InterPro" id="IPR050789">
    <property type="entry name" value="Diverse_Enzym_Activities"/>
</dbReference>
<name>A0AA40K9Q7_9PEZI</name>
<evidence type="ECO:0000259" key="4">
    <source>
        <dbReference type="Pfam" id="PF00144"/>
    </source>
</evidence>
<feature type="domain" description="Beta-lactamase-related" evidence="4">
    <location>
        <begin position="137"/>
        <end position="447"/>
    </location>
</feature>
<dbReference type="SUPFAM" id="SSF56601">
    <property type="entry name" value="beta-lactamase/transpeptidase-like"/>
    <property type="match status" value="1"/>
</dbReference>
<dbReference type="EMBL" id="JAUKUD010000002">
    <property type="protein sequence ID" value="KAK0751243.1"/>
    <property type="molecule type" value="Genomic_DNA"/>
</dbReference>
<comment type="caution">
    <text evidence="5">The sequence shown here is derived from an EMBL/GenBank/DDBJ whole genome shotgun (WGS) entry which is preliminary data.</text>
</comment>
<comment type="similarity">
    <text evidence="1">Belongs to the class-A beta-lactamase family.</text>
</comment>
<feature type="compositionally biased region" description="Low complexity" evidence="3">
    <location>
        <begin position="43"/>
        <end position="56"/>
    </location>
</feature>
<evidence type="ECO:0000313" key="5">
    <source>
        <dbReference type="EMBL" id="KAK0751243.1"/>
    </source>
</evidence>
<dbReference type="InterPro" id="IPR001466">
    <property type="entry name" value="Beta-lactam-related"/>
</dbReference>
<feature type="compositionally biased region" description="Polar residues" evidence="3">
    <location>
        <begin position="1"/>
        <end position="18"/>
    </location>
</feature>
<protein>
    <submittedName>
        <fullName evidence="5">Beta-lactamase/transpeptidase-like protein</fullName>
    </submittedName>
</protein>
<gene>
    <name evidence="5" type="ORF">B0T18DRAFT_402097</name>
</gene>
<dbReference type="InterPro" id="IPR012338">
    <property type="entry name" value="Beta-lactam/transpept-like"/>
</dbReference>
<keyword evidence="2" id="KW-0378">Hydrolase</keyword>
<dbReference type="Proteomes" id="UP001172155">
    <property type="component" value="Unassembled WGS sequence"/>
</dbReference>
<dbReference type="Gene3D" id="3.40.710.10">
    <property type="entry name" value="DD-peptidase/beta-lactamase superfamily"/>
    <property type="match status" value="1"/>
</dbReference>
<dbReference type="GO" id="GO:0016787">
    <property type="term" value="F:hydrolase activity"/>
    <property type="evidence" value="ECO:0007669"/>
    <property type="project" value="UniProtKB-KW"/>
</dbReference>
<organism evidence="5 6">
    <name type="scientific">Schizothecium vesticola</name>
    <dbReference type="NCBI Taxonomy" id="314040"/>
    <lineage>
        <taxon>Eukaryota</taxon>
        <taxon>Fungi</taxon>
        <taxon>Dikarya</taxon>
        <taxon>Ascomycota</taxon>
        <taxon>Pezizomycotina</taxon>
        <taxon>Sordariomycetes</taxon>
        <taxon>Sordariomycetidae</taxon>
        <taxon>Sordariales</taxon>
        <taxon>Schizotheciaceae</taxon>
        <taxon>Schizothecium</taxon>
    </lineage>
</organism>
<dbReference type="AlphaFoldDB" id="A0AA40K9Q7"/>
<evidence type="ECO:0000256" key="3">
    <source>
        <dbReference type="SAM" id="MobiDB-lite"/>
    </source>
</evidence>
<sequence length="491" mass="52604">MGIFSTQRTRTSGPTSPISYLAFPAHSKRPSYGTSNRTKQHKSFQSQSLSSKLQPSTRLPQNLITTAASSHIPNAIPPNSIMAALKPPAAIASAITSSKLPAALLFAANTPGTFTTTLPLGTRTLLSGTTLPLLPTDLLYLASATKLLTTIAALQCVDDGLLTLHDTLPPALLPSLTAKQVLTDAGVLEPVTRPITLAMLLTHTSGLAYDFLTPKLMAWRKENEPPFPEGATRGVEEAFSYPLAFQPGERWMYGTGLDFAGRVVEEVRGKRLRDVMRERIARPLGVEEGGLHFFPVDEGEARAKMVDLNPGDPEGLGLAVLGGDGTVNRRAKGDFGGHGGFLTGEGYAKVLQSLLRNDGQLVSEEMGREMVKDVIGGMGLEDEFMAAMEGPAGDFFRVGTEKGSKVGHGLGGVLTLKDVEGWYGEGTLTWGGGMSFAWFMDRKNGLCGLGALQASLPVDIGLVTELKQVFRKDVYRQYAVWKKGEEETATV</sequence>
<dbReference type="Pfam" id="PF00144">
    <property type="entry name" value="Beta-lactamase"/>
    <property type="match status" value="1"/>
</dbReference>
<evidence type="ECO:0000256" key="2">
    <source>
        <dbReference type="ARBA" id="ARBA00022801"/>
    </source>
</evidence>
<evidence type="ECO:0000256" key="1">
    <source>
        <dbReference type="ARBA" id="ARBA00009009"/>
    </source>
</evidence>
<feature type="region of interest" description="Disordered" evidence="3">
    <location>
        <begin position="1"/>
        <end position="56"/>
    </location>
</feature>
<dbReference type="PANTHER" id="PTHR43283:SF17">
    <property type="entry name" value="(LOVD), PUTATIVE (AFU_ORTHOLOGUE AFUA_5G00920)-RELATED"/>
    <property type="match status" value="1"/>
</dbReference>
<keyword evidence="6" id="KW-1185">Reference proteome</keyword>
<accession>A0AA40K9Q7</accession>